<evidence type="ECO:0000256" key="7">
    <source>
        <dbReference type="ARBA" id="ARBA00022967"/>
    </source>
</evidence>
<dbReference type="PRINTS" id="PR01166">
    <property type="entry name" value="CYCOXIDASEII"/>
</dbReference>
<dbReference type="PANTHER" id="PTHR22888:SF9">
    <property type="entry name" value="CYTOCHROME C OXIDASE SUBUNIT 2"/>
    <property type="match status" value="1"/>
</dbReference>
<dbReference type="Gene3D" id="2.60.40.420">
    <property type="entry name" value="Cupredoxins - blue copper proteins"/>
    <property type="match status" value="1"/>
</dbReference>
<comment type="catalytic activity">
    <reaction evidence="14">
        <text>4 Fe(II)-[cytochrome c] + O2 + 8 H(+)(in) = 4 Fe(III)-[cytochrome c] + 2 H2O + 4 H(+)(out)</text>
        <dbReference type="Rhea" id="RHEA:11436"/>
        <dbReference type="Rhea" id="RHEA-COMP:10350"/>
        <dbReference type="Rhea" id="RHEA-COMP:14399"/>
        <dbReference type="ChEBI" id="CHEBI:15377"/>
        <dbReference type="ChEBI" id="CHEBI:15378"/>
        <dbReference type="ChEBI" id="CHEBI:15379"/>
        <dbReference type="ChEBI" id="CHEBI:29033"/>
        <dbReference type="ChEBI" id="CHEBI:29034"/>
        <dbReference type="EC" id="7.1.1.9"/>
    </reaction>
</comment>
<dbReference type="PROSITE" id="PS50857">
    <property type="entry name" value="COX2_CUA"/>
    <property type="match status" value="1"/>
</dbReference>
<keyword evidence="11 15" id="KW-0472">Membrane</keyword>
<comment type="similarity">
    <text evidence="2">Belongs to the cytochrome c oxidase subunit 2 family.</text>
</comment>
<keyword evidence="9 15" id="KW-1133">Transmembrane helix</keyword>
<keyword evidence="10" id="KW-0186">Copper</keyword>
<evidence type="ECO:0000256" key="12">
    <source>
        <dbReference type="ARBA" id="ARBA00024688"/>
    </source>
</evidence>
<keyword evidence="6" id="KW-0479">Metal-binding</keyword>
<dbReference type="Gene3D" id="1.10.287.90">
    <property type="match status" value="1"/>
</dbReference>
<keyword evidence="4" id="KW-0813">Transport</keyword>
<evidence type="ECO:0000256" key="10">
    <source>
        <dbReference type="ARBA" id="ARBA00023008"/>
    </source>
</evidence>
<protein>
    <recommendedName>
        <fullName evidence="3">cytochrome-c oxidase</fullName>
        <ecNumber evidence="3">7.1.1.9</ecNumber>
    </recommendedName>
    <alternativeName>
        <fullName evidence="13">Cytochrome aa3 subunit 2</fullName>
    </alternativeName>
</protein>
<feature type="transmembrane region" description="Helical" evidence="15">
    <location>
        <begin position="57"/>
        <end position="81"/>
    </location>
</feature>
<feature type="transmembrane region" description="Helical" evidence="15">
    <location>
        <begin position="21"/>
        <end position="45"/>
    </location>
</feature>
<dbReference type="RefSeq" id="WP_371754144.1">
    <property type="nucleotide sequence ID" value="NZ_JAYJLD010000012.1"/>
</dbReference>
<comment type="caution">
    <text evidence="17">The sequence shown here is derived from an EMBL/GenBank/DDBJ whole genome shotgun (WGS) entry which is preliminary data.</text>
</comment>
<dbReference type="PANTHER" id="PTHR22888">
    <property type="entry name" value="CYTOCHROME C OXIDASE, SUBUNIT II"/>
    <property type="match status" value="1"/>
</dbReference>
<dbReference type="Proteomes" id="UP001310386">
    <property type="component" value="Unassembled WGS sequence"/>
</dbReference>
<evidence type="ECO:0000256" key="3">
    <source>
        <dbReference type="ARBA" id="ARBA00012949"/>
    </source>
</evidence>
<evidence type="ECO:0000313" key="17">
    <source>
        <dbReference type="EMBL" id="MEB3102026.1"/>
    </source>
</evidence>
<sequence>MRQQQFILRGRDIMLDYLVFAVLWIILSLLGEYAAYIAGSHFYYFVASTQGEDGQRAAQFILYVAVPIFMFIVLMLIFSWLRFRNWRQEPGNSKIQTKFNKIYVSVWIAVSLFVNLFLFIHPTASAQQEYFNDGIEANKSSDTLEVDIVARQWEWFYSYPQYGISQAVDDNGNDILVLPKGRAVKFVLRSYDPRHTYNNQVDVIHSFWIPAFGIKTDVIPGETRYEYITPTEITSTDANPMARVQCAEVCGPGHPFMETPMKVVSADDFAKWIQKEKKLQGS</sequence>
<evidence type="ECO:0000256" key="4">
    <source>
        <dbReference type="ARBA" id="ARBA00022448"/>
    </source>
</evidence>
<keyword evidence="7" id="KW-1278">Translocase</keyword>
<evidence type="ECO:0000256" key="11">
    <source>
        <dbReference type="ARBA" id="ARBA00023136"/>
    </source>
</evidence>
<evidence type="ECO:0000256" key="2">
    <source>
        <dbReference type="ARBA" id="ARBA00007866"/>
    </source>
</evidence>
<reference evidence="17" key="1">
    <citation type="submission" date="2023-12" db="EMBL/GenBank/DDBJ databases">
        <title>Fervidustalea candida gen. nov., sp. nov., a novel member of the family Paenibacillaceae isolated from a geothermal area.</title>
        <authorList>
            <person name="Li W.-J."/>
            <person name="Jiao J.-Y."/>
            <person name="Chen Y."/>
        </authorList>
    </citation>
    <scope>NUCLEOTIDE SEQUENCE</scope>
    <source>
        <strain evidence="17">SYSU GA230002</strain>
    </source>
</reference>
<evidence type="ECO:0000256" key="8">
    <source>
        <dbReference type="ARBA" id="ARBA00022982"/>
    </source>
</evidence>
<evidence type="ECO:0000256" key="15">
    <source>
        <dbReference type="SAM" id="Phobius"/>
    </source>
</evidence>
<dbReference type="InterPro" id="IPR002429">
    <property type="entry name" value="CcO_II-like_C"/>
</dbReference>
<dbReference type="EC" id="7.1.1.9" evidence="3"/>
<evidence type="ECO:0000256" key="13">
    <source>
        <dbReference type="ARBA" id="ARBA00031399"/>
    </source>
</evidence>
<keyword evidence="5 15" id="KW-0812">Transmembrane</keyword>
<dbReference type="InterPro" id="IPR001505">
    <property type="entry name" value="Copper_CuA"/>
</dbReference>
<organism evidence="17 18">
    <name type="scientific">Ferviditalea candida</name>
    <dbReference type="NCBI Taxonomy" id="3108399"/>
    <lineage>
        <taxon>Bacteria</taxon>
        <taxon>Bacillati</taxon>
        <taxon>Bacillota</taxon>
        <taxon>Bacilli</taxon>
        <taxon>Bacillales</taxon>
        <taxon>Paenibacillaceae</taxon>
        <taxon>Ferviditalea</taxon>
    </lineage>
</organism>
<evidence type="ECO:0000256" key="9">
    <source>
        <dbReference type="ARBA" id="ARBA00022989"/>
    </source>
</evidence>
<comment type="subcellular location">
    <subcellularLocation>
        <location evidence="1">Membrane</location>
        <topology evidence="1">Multi-pass membrane protein</topology>
    </subcellularLocation>
</comment>
<dbReference type="Pfam" id="PF00116">
    <property type="entry name" value="COX2"/>
    <property type="match status" value="1"/>
</dbReference>
<dbReference type="PROSITE" id="PS00078">
    <property type="entry name" value="COX2"/>
    <property type="match status" value="1"/>
</dbReference>
<evidence type="ECO:0000256" key="1">
    <source>
        <dbReference type="ARBA" id="ARBA00004141"/>
    </source>
</evidence>
<accession>A0ABU5ZHP1</accession>
<evidence type="ECO:0000256" key="5">
    <source>
        <dbReference type="ARBA" id="ARBA00022692"/>
    </source>
</evidence>
<keyword evidence="18" id="KW-1185">Reference proteome</keyword>
<dbReference type="EMBL" id="JAYJLD010000012">
    <property type="protein sequence ID" value="MEB3102026.1"/>
    <property type="molecule type" value="Genomic_DNA"/>
</dbReference>
<dbReference type="InterPro" id="IPR045187">
    <property type="entry name" value="CcO_II"/>
</dbReference>
<feature type="transmembrane region" description="Helical" evidence="15">
    <location>
        <begin position="102"/>
        <end position="120"/>
    </location>
</feature>
<proteinExistence type="inferred from homology"/>
<gene>
    <name evidence="17" type="ORF">VF724_10155</name>
</gene>
<evidence type="ECO:0000256" key="6">
    <source>
        <dbReference type="ARBA" id="ARBA00022723"/>
    </source>
</evidence>
<comment type="function">
    <text evidence="12">Subunits I and II form the functional core of the enzyme complex. Electrons originating in cytochrome c are transferred via heme a and Cu(A) to the binuclear center formed by heme a3 and Cu(B).</text>
</comment>
<dbReference type="SUPFAM" id="SSF49503">
    <property type="entry name" value="Cupredoxins"/>
    <property type="match status" value="1"/>
</dbReference>
<dbReference type="InterPro" id="IPR008972">
    <property type="entry name" value="Cupredoxin"/>
</dbReference>
<keyword evidence="8" id="KW-0249">Electron transport</keyword>
<dbReference type="InterPro" id="IPR036257">
    <property type="entry name" value="Cyt_c_oxidase_su2_TM_sf"/>
</dbReference>
<feature type="domain" description="Cytochrome oxidase subunit II copper A binding" evidence="16">
    <location>
        <begin position="141"/>
        <end position="275"/>
    </location>
</feature>
<name>A0ABU5ZHP1_9BACL</name>
<evidence type="ECO:0000256" key="14">
    <source>
        <dbReference type="ARBA" id="ARBA00047816"/>
    </source>
</evidence>
<evidence type="ECO:0000259" key="16">
    <source>
        <dbReference type="PROSITE" id="PS50857"/>
    </source>
</evidence>
<evidence type="ECO:0000313" key="18">
    <source>
        <dbReference type="Proteomes" id="UP001310386"/>
    </source>
</evidence>